<keyword evidence="2 3" id="KW-0186">Copper</keyword>
<dbReference type="EMBL" id="CP130318">
    <property type="protein sequence ID" value="WNQ12607.1"/>
    <property type="molecule type" value="Genomic_DNA"/>
</dbReference>
<dbReference type="PANTHER" id="PTHR12151">
    <property type="entry name" value="ELECTRON TRANSPORT PROTIN SCO1/SENC FAMILY MEMBER"/>
    <property type="match status" value="1"/>
</dbReference>
<dbReference type="GO" id="GO:0046872">
    <property type="term" value="F:metal ion binding"/>
    <property type="evidence" value="ECO:0007669"/>
    <property type="project" value="UniProtKB-KW"/>
</dbReference>
<feature type="domain" description="Thioredoxin" evidence="6">
    <location>
        <begin position="41"/>
        <end position="207"/>
    </location>
</feature>
<sequence length="208" mass="23257">MGTEKMNTLSKHWFKIAAVVVVLALAAAIGYKTVMKKEFPHTPMGPATDFKLTNLQGQSTGLSDYDGKVRLVYFFWSTCPDVCSPTTYVLSQVQEKLKEKKSFGNKAEILSVSFDPDRDTPERLKEFSQTFKADPAGWQFLRGGKQETRDLAKQYGVSVIEGKDGSLTHTNAIFIVDKKGIKRHYYGGSDLDLSADQIVEDILFLSKE</sequence>
<protein>
    <submittedName>
        <fullName evidence="7">SCO family protein</fullName>
    </submittedName>
</protein>
<feature type="binding site" evidence="3">
    <location>
        <position position="83"/>
    </location>
    <ligand>
        <name>Cu cation</name>
        <dbReference type="ChEBI" id="CHEBI:23378"/>
    </ligand>
</feature>
<dbReference type="Pfam" id="PF02630">
    <property type="entry name" value="SCO1-SenC"/>
    <property type="match status" value="1"/>
</dbReference>
<dbReference type="PANTHER" id="PTHR12151:SF25">
    <property type="entry name" value="LINALOOL DEHYDRATASE_ISOMERASE DOMAIN-CONTAINING PROTEIN"/>
    <property type="match status" value="1"/>
</dbReference>
<keyword evidence="4" id="KW-1015">Disulfide bond</keyword>
<evidence type="ECO:0000256" key="2">
    <source>
        <dbReference type="ARBA" id="ARBA00023008"/>
    </source>
</evidence>
<dbReference type="PROSITE" id="PS51352">
    <property type="entry name" value="THIOREDOXIN_2"/>
    <property type="match status" value="1"/>
</dbReference>
<dbReference type="CDD" id="cd02968">
    <property type="entry name" value="SCO"/>
    <property type="match status" value="1"/>
</dbReference>
<evidence type="ECO:0000256" key="5">
    <source>
        <dbReference type="SAM" id="Phobius"/>
    </source>
</evidence>
<accession>A0AA96LEY9</accession>
<feature type="binding site" evidence="3">
    <location>
        <position position="169"/>
    </location>
    <ligand>
        <name>Cu cation</name>
        <dbReference type="ChEBI" id="CHEBI:23378"/>
    </ligand>
</feature>
<dbReference type="InterPro" id="IPR036249">
    <property type="entry name" value="Thioredoxin-like_sf"/>
</dbReference>
<evidence type="ECO:0000256" key="3">
    <source>
        <dbReference type="PIRSR" id="PIRSR603782-1"/>
    </source>
</evidence>
<keyword evidence="5" id="KW-1133">Transmembrane helix</keyword>
<gene>
    <name evidence="7" type="ORF">MJA45_06135</name>
</gene>
<dbReference type="Gene3D" id="3.40.30.10">
    <property type="entry name" value="Glutaredoxin"/>
    <property type="match status" value="1"/>
</dbReference>
<dbReference type="InterPro" id="IPR013766">
    <property type="entry name" value="Thioredoxin_domain"/>
</dbReference>
<feature type="disulfide bond" description="Redox-active" evidence="4">
    <location>
        <begin position="79"/>
        <end position="83"/>
    </location>
</feature>
<organism evidence="7 8">
    <name type="scientific">Paenibacillus aurantius</name>
    <dbReference type="NCBI Taxonomy" id="2918900"/>
    <lineage>
        <taxon>Bacteria</taxon>
        <taxon>Bacillati</taxon>
        <taxon>Bacillota</taxon>
        <taxon>Bacilli</taxon>
        <taxon>Bacillales</taxon>
        <taxon>Paenibacillaceae</taxon>
        <taxon>Paenibacillus</taxon>
    </lineage>
</organism>
<dbReference type="Proteomes" id="UP001305702">
    <property type="component" value="Chromosome"/>
</dbReference>
<evidence type="ECO:0000256" key="1">
    <source>
        <dbReference type="ARBA" id="ARBA00010996"/>
    </source>
</evidence>
<reference evidence="7 8" key="1">
    <citation type="submission" date="2022-02" db="EMBL/GenBank/DDBJ databases">
        <title>Paenibacillus sp. MBLB1776 Whole Genome Shotgun Sequencing.</title>
        <authorList>
            <person name="Hwang C.Y."/>
            <person name="Cho E.-S."/>
            <person name="Seo M.-J."/>
        </authorList>
    </citation>
    <scope>NUCLEOTIDE SEQUENCE [LARGE SCALE GENOMIC DNA]</scope>
    <source>
        <strain evidence="7 8">MBLB1776</strain>
    </source>
</reference>
<evidence type="ECO:0000313" key="7">
    <source>
        <dbReference type="EMBL" id="WNQ12607.1"/>
    </source>
</evidence>
<feature type="transmembrane region" description="Helical" evidence="5">
    <location>
        <begin position="12"/>
        <end position="31"/>
    </location>
</feature>
<dbReference type="InterPro" id="IPR003782">
    <property type="entry name" value="SCO1/SenC"/>
</dbReference>
<keyword evidence="8" id="KW-1185">Reference proteome</keyword>
<comment type="similarity">
    <text evidence="1">Belongs to the SCO1/2 family.</text>
</comment>
<proteinExistence type="inferred from homology"/>
<dbReference type="AlphaFoldDB" id="A0AA96LEY9"/>
<evidence type="ECO:0000256" key="4">
    <source>
        <dbReference type="PIRSR" id="PIRSR603782-2"/>
    </source>
</evidence>
<dbReference type="KEGG" id="paun:MJA45_06135"/>
<keyword evidence="5" id="KW-0472">Membrane</keyword>
<feature type="binding site" evidence="3">
    <location>
        <position position="79"/>
    </location>
    <ligand>
        <name>Cu cation</name>
        <dbReference type="ChEBI" id="CHEBI:23378"/>
    </ligand>
</feature>
<keyword evidence="3" id="KW-0479">Metal-binding</keyword>
<evidence type="ECO:0000259" key="6">
    <source>
        <dbReference type="PROSITE" id="PS51352"/>
    </source>
</evidence>
<evidence type="ECO:0000313" key="8">
    <source>
        <dbReference type="Proteomes" id="UP001305702"/>
    </source>
</evidence>
<keyword evidence="5" id="KW-0812">Transmembrane</keyword>
<dbReference type="RefSeq" id="WP_315606385.1">
    <property type="nucleotide sequence ID" value="NZ_CP130318.1"/>
</dbReference>
<dbReference type="SUPFAM" id="SSF52833">
    <property type="entry name" value="Thioredoxin-like"/>
    <property type="match status" value="1"/>
</dbReference>
<name>A0AA96LEY9_9BACL</name>